<evidence type="ECO:0000256" key="1">
    <source>
        <dbReference type="SAM" id="MobiDB-lite"/>
    </source>
</evidence>
<feature type="compositionally biased region" description="Basic residues" evidence="1">
    <location>
        <begin position="67"/>
        <end position="80"/>
    </location>
</feature>
<keyword evidence="2" id="KW-1133">Transmembrane helix</keyword>
<dbReference type="Proteomes" id="UP001175271">
    <property type="component" value="Unassembled WGS sequence"/>
</dbReference>
<feature type="compositionally biased region" description="Basic and acidic residues" evidence="1">
    <location>
        <begin position="129"/>
        <end position="150"/>
    </location>
</feature>
<feature type="compositionally biased region" description="Basic and acidic residues" evidence="1">
    <location>
        <begin position="88"/>
        <end position="102"/>
    </location>
</feature>
<feature type="compositionally biased region" description="Basic residues" evidence="1">
    <location>
        <begin position="103"/>
        <end position="120"/>
    </location>
</feature>
<evidence type="ECO:0000313" key="3">
    <source>
        <dbReference type="EMBL" id="KAK0400572.1"/>
    </source>
</evidence>
<reference evidence="3" key="1">
    <citation type="submission" date="2023-06" db="EMBL/GenBank/DDBJ databases">
        <title>Genomic analysis of the entomopathogenic nematode Steinernema hermaphroditum.</title>
        <authorList>
            <person name="Schwarz E.M."/>
            <person name="Heppert J.K."/>
            <person name="Baniya A."/>
            <person name="Schwartz H.T."/>
            <person name="Tan C.-H."/>
            <person name="Antoshechkin I."/>
            <person name="Sternberg P.W."/>
            <person name="Goodrich-Blair H."/>
            <person name="Dillman A.R."/>
        </authorList>
    </citation>
    <scope>NUCLEOTIDE SEQUENCE</scope>
    <source>
        <strain evidence="3">PS9179</strain>
        <tissue evidence="3">Whole animal</tissue>
    </source>
</reference>
<keyword evidence="2" id="KW-0812">Transmembrane</keyword>
<keyword evidence="4" id="KW-1185">Reference proteome</keyword>
<dbReference type="AlphaFoldDB" id="A0AA39H9W3"/>
<dbReference type="EMBL" id="JAUCMV010000004">
    <property type="protein sequence ID" value="KAK0400572.1"/>
    <property type="molecule type" value="Genomic_DNA"/>
</dbReference>
<accession>A0AA39H9W3</accession>
<feature type="region of interest" description="Disordered" evidence="1">
    <location>
        <begin position="62"/>
        <end position="198"/>
    </location>
</feature>
<keyword evidence="2" id="KW-0472">Membrane</keyword>
<evidence type="ECO:0000313" key="4">
    <source>
        <dbReference type="Proteomes" id="UP001175271"/>
    </source>
</evidence>
<evidence type="ECO:0000256" key="2">
    <source>
        <dbReference type="SAM" id="Phobius"/>
    </source>
</evidence>
<feature type="transmembrane region" description="Helical" evidence="2">
    <location>
        <begin position="16"/>
        <end position="33"/>
    </location>
</feature>
<comment type="caution">
    <text evidence="3">The sequence shown here is derived from an EMBL/GenBank/DDBJ whole genome shotgun (WGS) entry which is preliminary data.</text>
</comment>
<proteinExistence type="predicted"/>
<sequence>MLTVECHKSVETKKNMVIEFMLSVMFIWLCYTIDYERKIAGQSGIPMFGRLFDAARTFLNVPLAPPKNRKGRDRSSRRKRVSENCQKSGKEERLPSPASDKKHGSKHRRGSSKRRRKSRRVHNEGPTADESKKEVKKEDPQKESTMKEDQNNNPKSDLGPTQKSAKVDSMSSQVDALSSRSLRSFVDGHLEMSTTKPQ</sequence>
<name>A0AA39H9W3_9BILA</name>
<gene>
    <name evidence="3" type="ORF">QR680_015325</name>
</gene>
<organism evidence="3 4">
    <name type="scientific">Steinernema hermaphroditum</name>
    <dbReference type="NCBI Taxonomy" id="289476"/>
    <lineage>
        <taxon>Eukaryota</taxon>
        <taxon>Metazoa</taxon>
        <taxon>Ecdysozoa</taxon>
        <taxon>Nematoda</taxon>
        <taxon>Chromadorea</taxon>
        <taxon>Rhabditida</taxon>
        <taxon>Tylenchina</taxon>
        <taxon>Panagrolaimomorpha</taxon>
        <taxon>Strongyloidoidea</taxon>
        <taxon>Steinernematidae</taxon>
        <taxon>Steinernema</taxon>
    </lineage>
</organism>
<feature type="compositionally biased region" description="Polar residues" evidence="1">
    <location>
        <begin position="151"/>
        <end position="182"/>
    </location>
</feature>
<protein>
    <submittedName>
        <fullName evidence="3">Uncharacterized protein</fullName>
    </submittedName>
</protein>